<reference evidence="2" key="1">
    <citation type="submission" date="2003-08" db="EMBL/GenBank/DDBJ databases">
        <authorList>
            <person name="Birren B."/>
            <person name="Nusbaum C."/>
            <person name="Abebe A."/>
            <person name="Abouelleil A."/>
            <person name="Adekoya E."/>
            <person name="Ait-zahra M."/>
            <person name="Allen N."/>
            <person name="Allen T."/>
            <person name="An P."/>
            <person name="Anderson M."/>
            <person name="Anderson S."/>
            <person name="Arachchi H."/>
            <person name="Armbruster J."/>
            <person name="Bachantsang P."/>
            <person name="Baldwin J."/>
            <person name="Barry A."/>
            <person name="Bayul T."/>
            <person name="Blitshsteyn B."/>
            <person name="Bloom T."/>
            <person name="Blye J."/>
            <person name="Boguslavskiy L."/>
            <person name="Borowsky M."/>
            <person name="Boukhgalter B."/>
            <person name="Brunache A."/>
            <person name="Butler J."/>
            <person name="Calixte N."/>
            <person name="Calvo S."/>
            <person name="Camarata J."/>
            <person name="Campo K."/>
            <person name="Chang J."/>
            <person name="Cheshatsang Y."/>
            <person name="Citroen M."/>
            <person name="Collymore A."/>
            <person name="Considine T."/>
            <person name="Cook A."/>
            <person name="Cooke P."/>
            <person name="Corum B."/>
            <person name="Cuomo C."/>
            <person name="David R."/>
            <person name="Dawoe T."/>
            <person name="Degray S."/>
            <person name="Dodge S."/>
            <person name="Dooley K."/>
            <person name="Dorje P."/>
            <person name="Dorjee K."/>
            <person name="Dorris L."/>
            <person name="Duffey N."/>
            <person name="Dupes A."/>
            <person name="Elkins T."/>
            <person name="Engels R."/>
            <person name="Erickson J."/>
            <person name="Farina A."/>
            <person name="Faro S."/>
            <person name="Ferreira P."/>
            <person name="Fischer H."/>
            <person name="Fitzgerald M."/>
            <person name="Foley K."/>
            <person name="Gage D."/>
            <person name="Galagan J."/>
            <person name="Gearin G."/>
            <person name="Gnerre S."/>
            <person name="Gnirke A."/>
            <person name="Goyette A."/>
            <person name="Graham J."/>
            <person name="Grandbois E."/>
            <person name="Gyaltsen K."/>
            <person name="Hafez N."/>
            <person name="Hagopian D."/>
            <person name="Hagos B."/>
            <person name="Hall J."/>
            <person name="Hatcher B."/>
            <person name="Heller A."/>
            <person name="Higgins H."/>
            <person name="Honan T."/>
            <person name="Horn A."/>
            <person name="Houde N."/>
            <person name="Hughes L."/>
            <person name="Hulme W."/>
            <person name="Husby E."/>
            <person name="Iliev I."/>
            <person name="Jaffe D."/>
            <person name="Jones C."/>
            <person name="Kamal M."/>
            <person name="Kamat A."/>
            <person name="Kamvysselis M."/>
            <person name="Karlsson E."/>
            <person name="Kells C."/>
            <person name="Kieu A."/>
            <person name="Kisner P."/>
            <person name="Kodira C."/>
            <person name="Kulbokas E."/>
            <person name="Labutti K."/>
            <person name="Lama D."/>
            <person name="Landers T."/>
            <person name="Leger J."/>
            <person name="Levine S."/>
            <person name="Lewis D."/>
            <person name="Lewis T."/>
            <person name="Lindblad-toh K."/>
            <person name="Liu X."/>
            <person name="Lokyitsang T."/>
            <person name="Lokyitsang Y."/>
            <person name="Lucien O."/>
            <person name="Lui A."/>
            <person name="Ma L.J."/>
            <person name="Mabbitt R."/>
            <person name="Macdonald J."/>
            <person name="Maclean C."/>
            <person name="Major J."/>
            <person name="Manning J."/>
            <person name="Marabella R."/>
            <person name="Maru K."/>
            <person name="Matthews C."/>
            <person name="Mauceli E."/>
            <person name="Mccarthy M."/>
            <person name="Mcdonough S."/>
            <person name="Mcghee T."/>
            <person name="Meldrim J."/>
            <person name="Meneus L."/>
            <person name="Mesirov J."/>
            <person name="Mihalev A."/>
            <person name="Mihova T."/>
            <person name="Mikkelsen T."/>
            <person name="Mlenga V."/>
            <person name="Moru K."/>
            <person name="Mozes J."/>
            <person name="Mulrain L."/>
            <person name="Munson G."/>
            <person name="Naylor J."/>
            <person name="Newes C."/>
            <person name="Nguyen C."/>
            <person name="Nguyen N."/>
            <person name="Nguyen T."/>
            <person name="Nicol R."/>
            <person name="Nielsen C."/>
            <person name="Nizzari M."/>
            <person name="Norbu C."/>
            <person name="Norbu N."/>
            <person name="O'donnell P."/>
            <person name="Okoawo O."/>
            <person name="O'leary S."/>
            <person name="Omotosho B."/>
            <person name="O'neill K."/>
            <person name="Osman S."/>
            <person name="Parker S."/>
            <person name="Perrin D."/>
            <person name="Phunkhang P."/>
            <person name="Piqani B."/>
            <person name="Purcell S."/>
            <person name="Rachupka T."/>
            <person name="Ramasamy U."/>
            <person name="Rameau R."/>
            <person name="Ray V."/>
            <person name="Raymond C."/>
            <person name="Retta R."/>
            <person name="Richardson S."/>
            <person name="Rise C."/>
            <person name="Rodriguez J."/>
            <person name="Rogers J."/>
            <person name="Rogov P."/>
            <person name="Rutman M."/>
            <person name="Schupbach R."/>
            <person name="Seaman C."/>
            <person name="Settipalli S."/>
            <person name="Sharpe T."/>
            <person name="Sheridan J."/>
            <person name="Sherpa N."/>
            <person name="Shi J."/>
            <person name="Smirnov S."/>
            <person name="Smith C."/>
            <person name="Sougnez C."/>
            <person name="Spencer B."/>
            <person name="Stalker J."/>
            <person name="Stange-thomann N."/>
            <person name="Stavropoulos S."/>
            <person name="Stetson K."/>
            <person name="Stone C."/>
            <person name="Stone S."/>
            <person name="Stubbs M."/>
            <person name="Talamas J."/>
            <person name="Tchuinga P."/>
            <person name="Tenzing P."/>
            <person name="Tesfaye S."/>
            <person name="Theodore J."/>
            <person name="Thoulutsang Y."/>
            <person name="Topham K."/>
            <person name="Towey S."/>
            <person name="Tsamla T."/>
            <person name="Tsomo N."/>
            <person name="Vallee D."/>
            <person name="Vassiliev H."/>
            <person name="Venkataraman V."/>
            <person name="Vinson J."/>
            <person name="Vo A."/>
            <person name="Wade C."/>
            <person name="Wang S."/>
            <person name="Wangchuk T."/>
            <person name="Wangdi T."/>
            <person name="Whittaker C."/>
            <person name="Wilkinson J."/>
            <person name="Wu Y."/>
            <person name="Wyman D."/>
            <person name="Yadav S."/>
            <person name="Yang S."/>
            <person name="Yang X."/>
            <person name="Yeager S."/>
            <person name="Yee E."/>
            <person name="Young G."/>
            <person name="Zainoun J."/>
            <person name="Zembeck L."/>
            <person name="Zimmer A."/>
            <person name="Zody M."/>
            <person name="Lander E."/>
        </authorList>
    </citation>
    <scope>NUCLEOTIDE SEQUENCE [LARGE SCALE GENOMIC DNA]</scope>
</reference>
<evidence type="ECO:0000313" key="1">
    <source>
        <dbReference type="Ensembl" id="ENSCSAVP00000009860.1"/>
    </source>
</evidence>
<sequence>MHATGNRLRSNHIDGISEQLKALETKQLDLLGQKQDLQAVRCQLESHYTTANEQESRIKNEGTKLLESIKLNRQKAENFSQRAKSVDIQIKSKKSNIQQLSCSILEEHKEFTFWISYWGRQMTKLSKLFITASNLYQEEVIKFEMQKNVEREMHINKDIQEIELAINGNKQLLEARKLNSERNQVLKFLTSENTKATSNLIEQLNNDLKCSIEKQELLTTECTSIQQWLEKQQGKTI</sequence>
<dbReference type="AlphaFoldDB" id="H2YWZ9"/>
<proteinExistence type="predicted"/>
<organism evidence="1 2">
    <name type="scientific">Ciona savignyi</name>
    <name type="common">Pacific transparent sea squirt</name>
    <dbReference type="NCBI Taxonomy" id="51511"/>
    <lineage>
        <taxon>Eukaryota</taxon>
        <taxon>Metazoa</taxon>
        <taxon>Chordata</taxon>
        <taxon>Tunicata</taxon>
        <taxon>Ascidiacea</taxon>
        <taxon>Phlebobranchia</taxon>
        <taxon>Cionidae</taxon>
        <taxon>Ciona</taxon>
    </lineage>
</organism>
<reference evidence="1" key="2">
    <citation type="submission" date="2025-08" db="UniProtKB">
        <authorList>
            <consortium name="Ensembl"/>
        </authorList>
    </citation>
    <scope>IDENTIFICATION</scope>
</reference>
<reference evidence="1" key="3">
    <citation type="submission" date="2025-09" db="UniProtKB">
        <authorList>
            <consortium name="Ensembl"/>
        </authorList>
    </citation>
    <scope>IDENTIFICATION</scope>
</reference>
<dbReference type="OMA" id="NVEREMH"/>
<keyword evidence="2" id="KW-1185">Reference proteome</keyword>
<dbReference type="HOGENOM" id="CLU_1170331_0_0_1"/>
<evidence type="ECO:0000313" key="2">
    <source>
        <dbReference type="Proteomes" id="UP000007875"/>
    </source>
</evidence>
<name>H2YWZ9_CIOSA</name>
<dbReference type="Proteomes" id="UP000007875">
    <property type="component" value="Unassembled WGS sequence"/>
</dbReference>
<dbReference type="InParanoid" id="H2YWZ9"/>
<dbReference type="Ensembl" id="ENSCSAVT00000009978.1">
    <property type="protein sequence ID" value="ENSCSAVP00000009860.1"/>
    <property type="gene ID" value="ENSCSAVG00000005795.1"/>
</dbReference>
<dbReference type="GeneTree" id="ENSGT00390000015501"/>
<protein>
    <submittedName>
        <fullName evidence="1">Uncharacterized protein</fullName>
    </submittedName>
</protein>
<accession>H2YWZ9</accession>